<dbReference type="AlphaFoldDB" id="A0AAD9H4G3"/>
<organism evidence="1 2">
    <name type="scientific">Colletotrichum zoysiae</name>
    <dbReference type="NCBI Taxonomy" id="1216348"/>
    <lineage>
        <taxon>Eukaryota</taxon>
        <taxon>Fungi</taxon>
        <taxon>Dikarya</taxon>
        <taxon>Ascomycota</taxon>
        <taxon>Pezizomycotina</taxon>
        <taxon>Sordariomycetes</taxon>
        <taxon>Hypocreomycetidae</taxon>
        <taxon>Glomerellales</taxon>
        <taxon>Glomerellaceae</taxon>
        <taxon>Colletotrichum</taxon>
        <taxon>Colletotrichum graminicola species complex</taxon>
    </lineage>
</organism>
<accession>A0AAD9H4G3</accession>
<reference evidence="1" key="1">
    <citation type="submission" date="2021-06" db="EMBL/GenBank/DDBJ databases">
        <title>Comparative genomics, transcriptomics and evolutionary studies reveal genomic signatures of adaptation to plant cell wall in hemibiotrophic fungi.</title>
        <authorList>
            <consortium name="DOE Joint Genome Institute"/>
            <person name="Baroncelli R."/>
            <person name="Diaz J.F."/>
            <person name="Benocci T."/>
            <person name="Peng M."/>
            <person name="Battaglia E."/>
            <person name="Haridas S."/>
            <person name="Andreopoulos W."/>
            <person name="Labutti K."/>
            <person name="Pangilinan J."/>
            <person name="Floch G.L."/>
            <person name="Makela M.R."/>
            <person name="Henrissat B."/>
            <person name="Grigoriev I.V."/>
            <person name="Crouch J.A."/>
            <person name="De Vries R.P."/>
            <person name="Sukno S.A."/>
            <person name="Thon M.R."/>
        </authorList>
    </citation>
    <scope>NUCLEOTIDE SEQUENCE</scope>
    <source>
        <strain evidence="1">MAFF235873</strain>
    </source>
</reference>
<comment type="caution">
    <text evidence="1">The sequence shown here is derived from an EMBL/GenBank/DDBJ whole genome shotgun (WGS) entry which is preliminary data.</text>
</comment>
<keyword evidence="2" id="KW-1185">Reference proteome</keyword>
<dbReference type="Proteomes" id="UP001232148">
    <property type="component" value="Unassembled WGS sequence"/>
</dbReference>
<evidence type="ECO:0000313" key="1">
    <source>
        <dbReference type="EMBL" id="KAK2021309.1"/>
    </source>
</evidence>
<sequence length="152" mass="16802">MHGMAWGLQVLINACTARHSIASIAYVAPRRAALCSLRCVALRCAALRQVEFSLPTYGVVSSIRTMYDKLSPAQHRKLGTYPSLSLYLSPSLCSYLSISLFLSFALFRSLHLSSVEFRLHDGYPQSSFWISTPCFASIHPSIPASHHLALNT</sequence>
<evidence type="ECO:0000313" key="2">
    <source>
        <dbReference type="Proteomes" id="UP001232148"/>
    </source>
</evidence>
<dbReference type="EMBL" id="MU843116">
    <property type="protein sequence ID" value="KAK2021309.1"/>
    <property type="molecule type" value="Genomic_DNA"/>
</dbReference>
<name>A0AAD9H4G3_9PEZI</name>
<protein>
    <submittedName>
        <fullName evidence="1">Uncharacterized protein</fullName>
    </submittedName>
</protein>
<proteinExistence type="predicted"/>
<gene>
    <name evidence="1" type="ORF">LX32DRAFT_260996</name>
</gene>